<sequence length="76" mass="8631">MKGHKMSRTADETQSMLNSEKKAREDDTGVPPSERGKEEQMSMDRRQPSFAFGIVAATYFIILILFLLAAAVFFMR</sequence>
<dbReference type="EMBL" id="BAABGA010000035">
    <property type="protein sequence ID" value="GAA4454712.1"/>
    <property type="molecule type" value="Genomic_DNA"/>
</dbReference>
<comment type="caution">
    <text evidence="3">The sequence shown here is derived from an EMBL/GenBank/DDBJ whole genome shotgun (WGS) entry which is preliminary data.</text>
</comment>
<keyword evidence="2" id="KW-0472">Membrane</keyword>
<evidence type="ECO:0000313" key="3">
    <source>
        <dbReference type="EMBL" id="GAA4454712.1"/>
    </source>
</evidence>
<feature type="region of interest" description="Disordered" evidence="1">
    <location>
        <begin position="1"/>
        <end position="44"/>
    </location>
</feature>
<organism evidence="3 4">
    <name type="scientific">Novipirellula rosea</name>
    <dbReference type="NCBI Taxonomy" id="1031540"/>
    <lineage>
        <taxon>Bacteria</taxon>
        <taxon>Pseudomonadati</taxon>
        <taxon>Planctomycetota</taxon>
        <taxon>Planctomycetia</taxon>
        <taxon>Pirellulales</taxon>
        <taxon>Pirellulaceae</taxon>
        <taxon>Novipirellula</taxon>
    </lineage>
</organism>
<proteinExistence type="predicted"/>
<feature type="compositionally biased region" description="Basic and acidic residues" evidence="1">
    <location>
        <begin position="34"/>
        <end position="44"/>
    </location>
</feature>
<evidence type="ECO:0000313" key="4">
    <source>
        <dbReference type="Proteomes" id="UP001500840"/>
    </source>
</evidence>
<reference evidence="4" key="1">
    <citation type="journal article" date="2019" name="Int. J. Syst. Evol. Microbiol.">
        <title>The Global Catalogue of Microorganisms (GCM) 10K type strain sequencing project: providing services to taxonomists for standard genome sequencing and annotation.</title>
        <authorList>
            <consortium name="The Broad Institute Genomics Platform"/>
            <consortium name="The Broad Institute Genome Sequencing Center for Infectious Disease"/>
            <person name="Wu L."/>
            <person name="Ma J."/>
        </authorList>
    </citation>
    <scope>NUCLEOTIDE SEQUENCE [LARGE SCALE GENOMIC DNA]</scope>
    <source>
        <strain evidence="4">JCM 17759</strain>
    </source>
</reference>
<keyword evidence="2" id="KW-0812">Transmembrane</keyword>
<protein>
    <recommendedName>
        <fullName evidence="5">Transmembrane protein</fullName>
    </recommendedName>
</protein>
<evidence type="ECO:0000256" key="1">
    <source>
        <dbReference type="SAM" id="MobiDB-lite"/>
    </source>
</evidence>
<gene>
    <name evidence="3" type="ORF">GCM10023156_27580</name>
</gene>
<name>A0ABP8MTH1_9BACT</name>
<dbReference type="Proteomes" id="UP001500840">
    <property type="component" value="Unassembled WGS sequence"/>
</dbReference>
<keyword evidence="4" id="KW-1185">Reference proteome</keyword>
<feature type="transmembrane region" description="Helical" evidence="2">
    <location>
        <begin position="50"/>
        <end position="75"/>
    </location>
</feature>
<evidence type="ECO:0008006" key="5">
    <source>
        <dbReference type="Google" id="ProtNLM"/>
    </source>
</evidence>
<keyword evidence="2" id="KW-1133">Transmembrane helix</keyword>
<evidence type="ECO:0000256" key="2">
    <source>
        <dbReference type="SAM" id="Phobius"/>
    </source>
</evidence>
<accession>A0ABP8MTH1</accession>